<gene>
    <name evidence="8" type="ORF">PSAL00342_LOCUS100</name>
</gene>
<accession>A0A7S3U8L9</accession>
<evidence type="ECO:0000256" key="4">
    <source>
        <dbReference type="ARBA" id="ARBA00022989"/>
    </source>
</evidence>
<feature type="transmembrane region" description="Helical" evidence="6">
    <location>
        <begin position="99"/>
        <end position="124"/>
    </location>
</feature>
<dbReference type="InterPro" id="IPR035952">
    <property type="entry name" value="Rhomboid-like_sf"/>
</dbReference>
<evidence type="ECO:0000259" key="7">
    <source>
        <dbReference type="Pfam" id="PF01694"/>
    </source>
</evidence>
<keyword evidence="5 6" id="KW-0472">Membrane</keyword>
<evidence type="ECO:0000313" key="8">
    <source>
        <dbReference type="EMBL" id="CAE0606284.1"/>
    </source>
</evidence>
<dbReference type="SUPFAM" id="SSF144091">
    <property type="entry name" value="Rhomboid-like"/>
    <property type="match status" value="1"/>
</dbReference>
<feature type="transmembrane region" description="Helical" evidence="6">
    <location>
        <begin position="240"/>
        <end position="259"/>
    </location>
</feature>
<protein>
    <recommendedName>
        <fullName evidence="7">Peptidase S54 rhomboid domain-containing protein</fullName>
    </recommendedName>
</protein>
<keyword evidence="4 6" id="KW-1133">Transmembrane helix</keyword>
<dbReference type="GO" id="GO:0004252">
    <property type="term" value="F:serine-type endopeptidase activity"/>
    <property type="evidence" value="ECO:0007669"/>
    <property type="project" value="InterPro"/>
</dbReference>
<name>A0A7S3U8L9_9CHLO</name>
<dbReference type="InterPro" id="IPR022764">
    <property type="entry name" value="Peptidase_S54_rhomboid_dom"/>
</dbReference>
<evidence type="ECO:0000256" key="2">
    <source>
        <dbReference type="ARBA" id="ARBA00009045"/>
    </source>
</evidence>
<reference evidence="8" key="1">
    <citation type="submission" date="2021-01" db="EMBL/GenBank/DDBJ databases">
        <authorList>
            <person name="Corre E."/>
            <person name="Pelletier E."/>
            <person name="Niang G."/>
            <person name="Scheremetjew M."/>
            <person name="Finn R."/>
            <person name="Kale V."/>
            <person name="Holt S."/>
            <person name="Cochrane G."/>
            <person name="Meng A."/>
            <person name="Brown T."/>
            <person name="Cohen L."/>
        </authorList>
    </citation>
    <scope>NUCLEOTIDE SEQUENCE</scope>
    <source>
        <strain evidence="8">CCMP1897</strain>
    </source>
</reference>
<feature type="transmembrane region" description="Helical" evidence="6">
    <location>
        <begin position="170"/>
        <end position="193"/>
    </location>
</feature>
<dbReference type="GO" id="GO:0016020">
    <property type="term" value="C:membrane"/>
    <property type="evidence" value="ECO:0007669"/>
    <property type="project" value="UniProtKB-SubCell"/>
</dbReference>
<dbReference type="PANTHER" id="PTHR43066:SF5">
    <property type="entry name" value="RHOMBOID-LIKE PROTEIN 11, CHLOROPLASTIC-RELATED"/>
    <property type="match status" value="1"/>
</dbReference>
<comment type="subcellular location">
    <subcellularLocation>
        <location evidence="1">Membrane</location>
        <topology evidence="1">Multi-pass membrane protein</topology>
    </subcellularLocation>
</comment>
<dbReference type="Pfam" id="PF01694">
    <property type="entry name" value="Rhomboid"/>
    <property type="match status" value="1"/>
</dbReference>
<dbReference type="PANTHER" id="PTHR43066">
    <property type="entry name" value="RHOMBOID-RELATED PROTEIN"/>
    <property type="match status" value="1"/>
</dbReference>
<evidence type="ECO:0000256" key="3">
    <source>
        <dbReference type="ARBA" id="ARBA00022692"/>
    </source>
</evidence>
<evidence type="ECO:0000256" key="6">
    <source>
        <dbReference type="SAM" id="Phobius"/>
    </source>
</evidence>
<dbReference type="Gene3D" id="1.20.1540.10">
    <property type="entry name" value="Rhomboid-like"/>
    <property type="match status" value="1"/>
</dbReference>
<feature type="transmembrane region" description="Helical" evidence="6">
    <location>
        <begin position="136"/>
        <end position="158"/>
    </location>
</feature>
<proteinExistence type="inferred from homology"/>
<dbReference type="AlphaFoldDB" id="A0A7S3U8L9"/>
<comment type="similarity">
    <text evidence="2">Belongs to the peptidase S54 family.</text>
</comment>
<organism evidence="8">
    <name type="scientific">Picocystis salinarum</name>
    <dbReference type="NCBI Taxonomy" id="88271"/>
    <lineage>
        <taxon>Eukaryota</taxon>
        <taxon>Viridiplantae</taxon>
        <taxon>Chlorophyta</taxon>
        <taxon>Picocystophyceae</taxon>
        <taxon>Picocystales</taxon>
        <taxon>Picocystaceae</taxon>
        <taxon>Picocystis</taxon>
    </lineage>
</organism>
<feature type="domain" description="Peptidase S54 rhomboid" evidence="7">
    <location>
        <begin position="98"/>
        <end position="257"/>
    </location>
</feature>
<sequence length="274" mass="29885">MRMRETNGRMQRSARMDVGWRRRIRTRERRKEKRVAVAKVRGDGDGNQTVWRRDGNTNHAPGYGGTFALVMANAVMYALDHGIKWEMAKTMYLNHASWKWWQVVTSTFCHASWSHLSGNLFLLYIFGRLVEEEEGAFGVVMAYLICGAAASLASLVMLPRTSAQGFLGMGNAPVFSVGASGAVFGLFAVAVMVKMMKGFSFRKLLEAGILGQFVVEKLLGEVHMQANGGSLVAGASVNHIAHISGALAGVFLIFLLTRLPSDKDPSSTPSTAAP</sequence>
<dbReference type="EMBL" id="HBIS01000128">
    <property type="protein sequence ID" value="CAE0606284.1"/>
    <property type="molecule type" value="Transcribed_RNA"/>
</dbReference>
<evidence type="ECO:0000256" key="1">
    <source>
        <dbReference type="ARBA" id="ARBA00004141"/>
    </source>
</evidence>
<dbReference type="FunFam" id="1.20.1540.10:FF:000013">
    <property type="entry name" value="Rhomboid protease aarA"/>
    <property type="match status" value="1"/>
</dbReference>
<evidence type="ECO:0000256" key="5">
    <source>
        <dbReference type="ARBA" id="ARBA00023136"/>
    </source>
</evidence>
<feature type="transmembrane region" description="Helical" evidence="6">
    <location>
        <begin position="60"/>
        <end position="79"/>
    </location>
</feature>
<keyword evidence="3 6" id="KW-0812">Transmembrane</keyword>